<evidence type="ECO:0000313" key="6">
    <source>
        <dbReference type="EMBL" id="GFM93011.1"/>
    </source>
</evidence>
<dbReference type="SUPFAM" id="SSF52151">
    <property type="entry name" value="FabD/lysophospholipase-like"/>
    <property type="match status" value="1"/>
</dbReference>
<feature type="short sequence motif" description="DGA/G" evidence="2">
    <location>
        <begin position="296"/>
        <end position="298"/>
    </location>
</feature>
<evidence type="ECO:0000256" key="1">
    <source>
        <dbReference type="ARBA" id="ARBA00023098"/>
    </source>
</evidence>
<dbReference type="GeneID" id="93659623"/>
<keyword evidence="7" id="KW-1185">Reference proteome</keyword>
<evidence type="ECO:0000256" key="4">
    <source>
        <dbReference type="SAM" id="Phobius"/>
    </source>
</evidence>
<keyword evidence="1 2" id="KW-0443">Lipid metabolism</keyword>
<dbReference type="InterPro" id="IPR052580">
    <property type="entry name" value="Lipid_Hydrolase"/>
</dbReference>
<dbReference type="Proteomes" id="UP000614982">
    <property type="component" value="Unassembled WGS sequence"/>
</dbReference>
<feature type="short sequence motif" description="GXSXG" evidence="2">
    <location>
        <begin position="71"/>
        <end position="75"/>
    </location>
</feature>
<keyword evidence="4" id="KW-0472">Membrane</keyword>
<feature type="domain" description="PNPLA" evidence="5">
    <location>
        <begin position="40"/>
        <end position="309"/>
    </location>
</feature>
<dbReference type="PANTHER" id="PTHR46394:SF1">
    <property type="entry name" value="PNPLA DOMAIN-CONTAINING PROTEIN"/>
    <property type="match status" value="1"/>
</dbReference>
<keyword evidence="4" id="KW-0812">Transmembrane</keyword>
<evidence type="ECO:0000313" key="7">
    <source>
        <dbReference type="Proteomes" id="UP000614982"/>
    </source>
</evidence>
<dbReference type="RefSeq" id="WP_025260503.1">
    <property type="nucleotide sequence ID" value="NZ_BLWA01000007.1"/>
</dbReference>
<feature type="region of interest" description="Disordered" evidence="3">
    <location>
        <begin position="1"/>
        <end position="32"/>
    </location>
</feature>
<feature type="active site" description="Proton acceptor" evidence="2">
    <location>
        <position position="296"/>
    </location>
</feature>
<keyword evidence="2" id="KW-0442">Lipid degradation</keyword>
<feature type="active site" description="Nucleophile" evidence="2">
    <location>
        <position position="73"/>
    </location>
</feature>
<dbReference type="PROSITE" id="PS51635">
    <property type="entry name" value="PNPLA"/>
    <property type="match status" value="1"/>
</dbReference>
<comment type="caution">
    <text evidence="6">The sequence shown here is derived from an EMBL/GenBank/DDBJ whole genome shotgun (WGS) entry which is preliminary data.</text>
</comment>
<feature type="short sequence motif" description="GXGXXG" evidence="2">
    <location>
        <begin position="44"/>
        <end position="49"/>
    </location>
</feature>
<dbReference type="Pfam" id="PF01734">
    <property type="entry name" value="Patatin"/>
    <property type="match status" value="1"/>
</dbReference>
<feature type="transmembrane region" description="Helical" evidence="4">
    <location>
        <begin position="141"/>
        <end position="159"/>
    </location>
</feature>
<proteinExistence type="predicted"/>
<dbReference type="InterPro" id="IPR002641">
    <property type="entry name" value="PNPLA_dom"/>
</dbReference>
<dbReference type="Gene3D" id="3.40.1090.10">
    <property type="entry name" value="Cytosolic phospholipase A2 catalytic domain"/>
    <property type="match status" value="2"/>
</dbReference>
<protein>
    <recommendedName>
        <fullName evidence="5">PNPLA domain-containing protein</fullName>
    </recommendedName>
</protein>
<accession>A0ABQ1DPR9</accession>
<organism evidence="6 7">
    <name type="scientific">Pseudomonas cichorii</name>
    <dbReference type="NCBI Taxonomy" id="36746"/>
    <lineage>
        <taxon>Bacteria</taxon>
        <taxon>Pseudomonadati</taxon>
        <taxon>Pseudomonadota</taxon>
        <taxon>Gammaproteobacteria</taxon>
        <taxon>Pseudomonadales</taxon>
        <taxon>Pseudomonadaceae</taxon>
        <taxon>Pseudomonas</taxon>
    </lineage>
</organism>
<name>A0ABQ1DPR9_PSECI</name>
<sequence length="578" mass="62342">MSNLTPTNFELDLKATPKKKAKQQGEGAQAQPVKKRPIFLALQGGGARGVVHVGALTAINELNLDVKGVAGTSAGSIVAALIAAGYTGNDLLDADLSEPKHLFNRMPPGTRAKKPTDLFSGIGWGWLQLIRWLPTAQRLKLIYLSGAGLVFGYAYLSYLAIAYSVWLGLPLNLVMAILLGLLVKKISDGLTTLDHVRDFVNAAMMHKLGWALPSNGEPPRDVTFSDLKKAKKIPLKIIATNTSAESVEVFSVQTTPDVAVADAVAASICLPVIFKPWKISFQRAGKKKTVTHHFLDGGFVSNLPAWPFDEERLISPEIPTIALSIVTSNAESKHWSSSIINTIVNGTAEIDTRAVGRLAKIPLKTSWGMLDFDKDFNSVYLAALQAKQVTLAQLSTELVDAPKALRSAAQAILLDILKLMESFKGILHHEDSLTGKVRVAILAKRDHTPRLLSLVSTAGYQRDAGFGSVITASHPGGVAWKEGAVRISKVDPSERIFRANSLSAQWVICVPLRPANIVSGAAAKPCVIMIELDFLIFDHNSTLREHLKDLSACVGDIVNDYNRGDGIADFVQGTNSCL</sequence>
<evidence type="ECO:0000256" key="2">
    <source>
        <dbReference type="PROSITE-ProRule" id="PRU01161"/>
    </source>
</evidence>
<evidence type="ECO:0000256" key="3">
    <source>
        <dbReference type="SAM" id="MobiDB-lite"/>
    </source>
</evidence>
<dbReference type="InterPro" id="IPR016035">
    <property type="entry name" value="Acyl_Trfase/lysoPLipase"/>
</dbReference>
<dbReference type="EMBL" id="BLWA01000007">
    <property type="protein sequence ID" value="GFM93011.1"/>
    <property type="molecule type" value="Genomic_DNA"/>
</dbReference>
<reference evidence="6 7" key="1">
    <citation type="submission" date="2020-05" db="EMBL/GenBank/DDBJ databases">
        <title>Genetic diversity of Pseudomonas cichorii.</title>
        <authorList>
            <person name="Tani S."/>
            <person name="Yagi H."/>
            <person name="Hashimoto S."/>
            <person name="Iiyama K."/>
            <person name="Furuya N."/>
        </authorList>
    </citation>
    <scope>NUCLEOTIDE SEQUENCE [LARGE SCALE GENOMIC DNA]</scope>
    <source>
        <strain evidence="6 7">LMG 2162</strain>
    </source>
</reference>
<dbReference type="PANTHER" id="PTHR46394">
    <property type="entry name" value="ANNEXIN"/>
    <property type="match status" value="1"/>
</dbReference>
<evidence type="ECO:0000259" key="5">
    <source>
        <dbReference type="PROSITE" id="PS51635"/>
    </source>
</evidence>
<gene>
    <name evidence="6" type="ORF">PSCICP_29830</name>
</gene>
<keyword evidence="4" id="KW-1133">Transmembrane helix</keyword>
<keyword evidence="2" id="KW-0378">Hydrolase</keyword>